<dbReference type="HOGENOM" id="CLU_022195_0_2_1"/>
<proteinExistence type="inferred from homology"/>
<dbReference type="OrthoDB" id="1844152at2759"/>
<evidence type="ECO:0000256" key="1">
    <source>
        <dbReference type="ARBA" id="ARBA00001971"/>
    </source>
</evidence>
<organism evidence="9 10">
    <name type="scientific">Fibroporia radiculosa</name>
    <dbReference type="NCBI Taxonomy" id="599839"/>
    <lineage>
        <taxon>Eukaryota</taxon>
        <taxon>Fungi</taxon>
        <taxon>Dikarya</taxon>
        <taxon>Basidiomycota</taxon>
        <taxon>Agaricomycotina</taxon>
        <taxon>Agaricomycetes</taxon>
        <taxon>Polyporales</taxon>
        <taxon>Fibroporiaceae</taxon>
        <taxon>Fibroporia</taxon>
    </lineage>
</organism>
<keyword evidence="10" id="KW-1185">Reference proteome</keyword>
<sequence length="493" mass="56521">MGDVVLYVYVLLGTIVALYFIYWNTHPLSSIPTIGPSLPLLSYLGAYRYYHNAREMLLEGYKKHKTFKVPLLAQWLVVVSGSEMNEELRKVPDTHASFMQAANDVFLSKYTMAPDINDHPIHINVIRGALTRNLGVLFGDILDEIRIVFPEAIPAHDDDWIPISVLHTMAHVISRASNRIFVGVPLCRDPEYLSLVLNYAFDVSRARDILELVPGFVGLFLPWSRRALRRMAAYITPIIRERQRYLDIHGGDWPDKPNDFIMWMIEEARKTGKDINLIVQAVLVSNFAAIHTSSHSLTHAIYDLAHRSEYLQPLREEVRAVVAEHGWTKLAIGKMWKLDSFMRESQRVNGISGISVMRKILQDTTLRDGTYLPKGTLVVAAAHATHLDSEHYKNPNVFDGFRFSDKRTEGKQRIKHQYVNTSAEFVAFGNGKHACPGRFFAVNEIKTMMAYILLNYDFKFEDGVGRPENKWIWHSIFPSNTKVLFRRRKIIPN</sequence>
<dbReference type="AlphaFoldDB" id="J7SCF3"/>
<keyword evidence="8" id="KW-1133">Transmembrane helix</keyword>
<evidence type="ECO:0008006" key="11">
    <source>
        <dbReference type="Google" id="ProtNLM"/>
    </source>
</evidence>
<accession>J7SCF3</accession>
<keyword evidence="5 6" id="KW-0408">Iron</keyword>
<dbReference type="RefSeq" id="XP_012177351.1">
    <property type="nucleotide sequence ID" value="XM_012321961.1"/>
</dbReference>
<dbReference type="GeneID" id="24092979"/>
<keyword evidence="8" id="KW-0812">Transmembrane</keyword>
<dbReference type="SUPFAM" id="SSF48264">
    <property type="entry name" value="Cytochrome P450"/>
    <property type="match status" value="1"/>
</dbReference>
<dbReference type="InParanoid" id="J7SCF3"/>
<dbReference type="InterPro" id="IPR001128">
    <property type="entry name" value="Cyt_P450"/>
</dbReference>
<dbReference type="STRING" id="599839.J7SCF3"/>
<evidence type="ECO:0000256" key="6">
    <source>
        <dbReference type="PIRSR" id="PIRSR602403-1"/>
    </source>
</evidence>
<keyword evidence="6 7" id="KW-0349">Heme</keyword>
<evidence type="ECO:0000256" key="4">
    <source>
        <dbReference type="ARBA" id="ARBA00023002"/>
    </source>
</evidence>
<dbReference type="PANTHER" id="PTHR46206">
    <property type="entry name" value="CYTOCHROME P450"/>
    <property type="match status" value="1"/>
</dbReference>
<dbReference type="Pfam" id="PF00067">
    <property type="entry name" value="p450"/>
    <property type="match status" value="1"/>
</dbReference>
<dbReference type="InterPro" id="IPR002403">
    <property type="entry name" value="Cyt_P450_E_grp-IV"/>
</dbReference>
<reference evidence="9 10" key="1">
    <citation type="journal article" date="2012" name="Appl. Environ. Microbiol.">
        <title>Short-read sequencing for genomic analysis of the brown rot fungus Fibroporia radiculosa.</title>
        <authorList>
            <person name="Tang J.D."/>
            <person name="Perkins A.D."/>
            <person name="Sonstegard T.S."/>
            <person name="Schroeder S.G."/>
            <person name="Burgess S.C."/>
            <person name="Diehl S.V."/>
        </authorList>
    </citation>
    <scope>NUCLEOTIDE SEQUENCE [LARGE SCALE GENOMIC DNA]</scope>
    <source>
        <strain evidence="9 10">TFFH 294</strain>
    </source>
</reference>
<dbReference type="GO" id="GO:0020037">
    <property type="term" value="F:heme binding"/>
    <property type="evidence" value="ECO:0007669"/>
    <property type="project" value="InterPro"/>
</dbReference>
<gene>
    <name evidence="9" type="ORF">FIBRA_00062</name>
</gene>
<evidence type="ECO:0000256" key="7">
    <source>
        <dbReference type="RuleBase" id="RU000461"/>
    </source>
</evidence>
<feature type="transmembrane region" description="Helical" evidence="8">
    <location>
        <begin position="6"/>
        <end position="23"/>
    </location>
</feature>
<evidence type="ECO:0000256" key="5">
    <source>
        <dbReference type="ARBA" id="ARBA00023004"/>
    </source>
</evidence>
<evidence type="ECO:0000256" key="2">
    <source>
        <dbReference type="ARBA" id="ARBA00010617"/>
    </source>
</evidence>
<dbReference type="GO" id="GO:0005506">
    <property type="term" value="F:iron ion binding"/>
    <property type="evidence" value="ECO:0007669"/>
    <property type="project" value="InterPro"/>
</dbReference>
<comment type="cofactor">
    <cofactor evidence="1 6">
        <name>heme</name>
        <dbReference type="ChEBI" id="CHEBI:30413"/>
    </cofactor>
</comment>
<dbReference type="InterPro" id="IPR036396">
    <property type="entry name" value="Cyt_P450_sf"/>
</dbReference>
<dbReference type="PROSITE" id="PS00086">
    <property type="entry name" value="CYTOCHROME_P450"/>
    <property type="match status" value="1"/>
</dbReference>
<dbReference type="Gene3D" id="1.10.630.10">
    <property type="entry name" value="Cytochrome P450"/>
    <property type="match status" value="1"/>
</dbReference>
<evidence type="ECO:0000313" key="10">
    <source>
        <dbReference type="Proteomes" id="UP000006352"/>
    </source>
</evidence>
<dbReference type="GO" id="GO:0016705">
    <property type="term" value="F:oxidoreductase activity, acting on paired donors, with incorporation or reduction of molecular oxygen"/>
    <property type="evidence" value="ECO:0007669"/>
    <property type="project" value="InterPro"/>
</dbReference>
<feature type="binding site" description="axial binding residue" evidence="6">
    <location>
        <position position="435"/>
    </location>
    <ligand>
        <name>heme</name>
        <dbReference type="ChEBI" id="CHEBI:30413"/>
    </ligand>
    <ligandPart>
        <name>Fe</name>
        <dbReference type="ChEBI" id="CHEBI:18248"/>
    </ligandPart>
</feature>
<protein>
    <recommendedName>
        <fullName evidence="11">Cytochrome P450</fullName>
    </recommendedName>
</protein>
<evidence type="ECO:0000313" key="9">
    <source>
        <dbReference type="EMBL" id="CCL98068.1"/>
    </source>
</evidence>
<dbReference type="Proteomes" id="UP000006352">
    <property type="component" value="Unassembled WGS sequence"/>
</dbReference>
<evidence type="ECO:0000256" key="8">
    <source>
        <dbReference type="SAM" id="Phobius"/>
    </source>
</evidence>
<comment type="similarity">
    <text evidence="2 7">Belongs to the cytochrome P450 family.</text>
</comment>
<keyword evidence="8" id="KW-0472">Membrane</keyword>
<dbReference type="GO" id="GO:0004497">
    <property type="term" value="F:monooxygenase activity"/>
    <property type="evidence" value="ECO:0007669"/>
    <property type="project" value="UniProtKB-KW"/>
</dbReference>
<dbReference type="PRINTS" id="PR00465">
    <property type="entry name" value="EP450IV"/>
</dbReference>
<dbReference type="EMBL" id="HE796868">
    <property type="protein sequence ID" value="CCL98068.1"/>
    <property type="molecule type" value="Genomic_DNA"/>
</dbReference>
<keyword evidence="3 6" id="KW-0479">Metal-binding</keyword>
<keyword evidence="4 7" id="KW-0560">Oxidoreductase</keyword>
<dbReference type="InterPro" id="IPR017972">
    <property type="entry name" value="Cyt_P450_CS"/>
</dbReference>
<dbReference type="CDD" id="cd11041">
    <property type="entry name" value="CYP503A1-like"/>
    <property type="match status" value="1"/>
</dbReference>
<keyword evidence="7" id="KW-0503">Monooxygenase</keyword>
<evidence type="ECO:0000256" key="3">
    <source>
        <dbReference type="ARBA" id="ARBA00022723"/>
    </source>
</evidence>
<name>J7SCF3_9APHY</name>